<dbReference type="Proteomes" id="UP000692954">
    <property type="component" value="Unassembled WGS sequence"/>
</dbReference>
<sequence length="217" mass="25654">METVRCLILNKTENELISCSDDSTINFYSLQFQKSDLLFKYSLKKHEQKVTSICLNQSETTLISCSEDGQIIVWKKNEYDDWEFKNFVNHSFTQQGGKIVFIQDNQFIWTQHKEKIFLVFEEKDQIFKQKSNKSIIYENKQKVKFPFIYNSQFNLIICSYDKTIEVVKQQSDGTFVILSSFQNQINGKQKGVVTNDSKYLLIWNSQLSNFNIFKLYS</sequence>
<dbReference type="PROSITE" id="PS50082">
    <property type="entry name" value="WD_REPEATS_2"/>
    <property type="match status" value="1"/>
</dbReference>
<reference evidence="2" key="1">
    <citation type="submission" date="2021-01" db="EMBL/GenBank/DDBJ databases">
        <authorList>
            <consortium name="Genoscope - CEA"/>
            <person name="William W."/>
        </authorList>
    </citation>
    <scope>NUCLEOTIDE SEQUENCE</scope>
</reference>
<keyword evidence="3" id="KW-1185">Reference proteome</keyword>
<dbReference type="GO" id="GO:0016226">
    <property type="term" value="P:iron-sulfur cluster assembly"/>
    <property type="evidence" value="ECO:0007669"/>
    <property type="project" value="TreeGrafter"/>
</dbReference>
<dbReference type="AlphaFoldDB" id="A0A8S1RUZ5"/>
<dbReference type="PROSITE" id="PS50294">
    <property type="entry name" value="WD_REPEATS_REGION"/>
    <property type="match status" value="1"/>
</dbReference>
<dbReference type="SMART" id="SM00320">
    <property type="entry name" value="WD40"/>
    <property type="match status" value="1"/>
</dbReference>
<feature type="repeat" description="WD" evidence="1">
    <location>
        <begin position="43"/>
        <end position="75"/>
    </location>
</feature>
<dbReference type="OrthoDB" id="320591at2759"/>
<dbReference type="GO" id="GO:0097361">
    <property type="term" value="C:cytosolic [4Fe-4S] assembly targeting complex"/>
    <property type="evidence" value="ECO:0007669"/>
    <property type="project" value="TreeGrafter"/>
</dbReference>
<name>A0A8S1RUZ5_9CILI</name>
<accession>A0A8S1RUZ5</accession>
<organism evidence="2 3">
    <name type="scientific">Paramecium sonneborni</name>
    <dbReference type="NCBI Taxonomy" id="65129"/>
    <lineage>
        <taxon>Eukaryota</taxon>
        <taxon>Sar</taxon>
        <taxon>Alveolata</taxon>
        <taxon>Ciliophora</taxon>
        <taxon>Intramacronucleata</taxon>
        <taxon>Oligohymenophorea</taxon>
        <taxon>Peniculida</taxon>
        <taxon>Parameciidae</taxon>
        <taxon>Paramecium</taxon>
    </lineage>
</organism>
<proteinExistence type="predicted"/>
<protein>
    <recommendedName>
        <fullName evidence="4">WD40-repeat-containing domain</fullName>
    </recommendedName>
</protein>
<evidence type="ECO:0000313" key="2">
    <source>
        <dbReference type="EMBL" id="CAD8131172.1"/>
    </source>
</evidence>
<dbReference type="PANTHER" id="PTHR19920">
    <property type="entry name" value="WD40 PROTEIN CIAO1"/>
    <property type="match status" value="1"/>
</dbReference>
<comment type="caution">
    <text evidence="2">The sequence shown here is derived from an EMBL/GenBank/DDBJ whole genome shotgun (WGS) entry which is preliminary data.</text>
</comment>
<keyword evidence="1" id="KW-0853">WD repeat</keyword>
<evidence type="ECO:0000256" key="1">
    <source>
        <dbReference type="PROSITE-ProRule" id="PRU00221"/>
    </source>
</evidence>
<dbReference type="EMBL" id="CAJJDN010000395">
    <property type="protein sequence ID" value="CAD8131172.1"/>
    <property type="molecule type" value="Genomic_DNA"/>
</dbReference>
<evidence type="ECO:0000313" key="3">
    <source>
        <dbReference type="Proteomes" id="UP000692954"/>
    </source>
</evidence>
<dbReference type="InterPro" id="IPR001680">
    <property type="entry name" value="WD40_rpt"/>
</dbReference>
<dbReference type="PANTHER" id="PTHR19920:SF0">
    <property type="entry name" value="CYTOSOLIC IRON-SULFUR PROTEIN ASSEMBLY PROTEIN CIAO1-RELATED"/>
    <property type="match status" value="1"/>
</dbReference>
<gene>
    <name evidence="2" type="ORF">PSON_ATCC_30995.1.T3950002</name>
</gene>
<evidence type="ECO:0008006" key="4">
    <source>
        <dbReference type="Google" id="ProtNLM"/>
    </source>
</evidence>
<dbReference type="Pfam" id="PF00400">
    <property type="entry name" value="WD40"/>
    <property type="match status" value="2"/>
</dbReference>